<feature type="transmembrane region" description="Helical" evidence="6">
    <location>
        <begin position="161"/>
        <end position="182"/>
    </location>
</feature>
<dbReference type="PANTHER" id="PTHR32322">
    <property type="entry name" value="INNER MEMBRANE TRANSPORTER"/>
    <property type="match status" value="1"/>
</dbReference>
<proteinExistence type="inferred from homology"/>
<evidence type="ECO:0000256" key="3">
    <source>
        <dbReference type="ARBA" id="ARBA00022692"/>
    </source>
</evidence>
<feature type="transmembrane region" description="Helical" evidence="6">
    <location>
        <begin position="81"/>
        <end position="102"/>
    </location>
</feature>
<feature type="transmembrane region" description="Helical" evidence="6">
    <location>
        <begin position="281"/>
        <end position="302"/>
    </location>
</feature>
<dbReference type="PANTHER" id="PTHR32322:SF2">
    <property type="entry name" value="EAMA DOMAIN-CONTAINING PROTEIN"/>
    <property type="match status" value="1"/>
</dbReference>
<feature type="transmembrane region" description="Helical" evidence="6">
    <location>
        <begin position="194"/>
        <end position="216"/>
    </location>
</feature>
<comment type="similarity">
    <text evidence="2">Belongs to the EamA transporter family.</text>
</comment>
<feature type="transmembrane region" description="Helical" evidence="6">
    <location>
        <begin position="48"/>
        <end position="69"/>
    </location>
</feature>
<evidence type="ECO:0000313" key="8">
    <source>
        <dbReference type="EMBL" id="NNH72248.1"/>
    </source>
</evidence>
<dbReference type="InterPro" id="IPR000620">
    <property type="entry name" value="EamA_dom"/>
</dbReference>
<reference evidence="8 9" key="1">
    <citation type="submission" date="2020-05" db="EMBL/GenBank/DDBJ databases">
        <title>MicrobeNet Type strains.</title>
        <authorList>
            <person name="Nicholson A.C."/>
        </authorList>
    </citation>
    <scope>NUCLEOTIDE SEQUENCE [LARGE SCALE GENOMIC DNA]</scope>
    <source>
        <strain evidence="8 9">JCM 3224</strain>
    </source>
</reference>
<feature type="transmembrane region" description="Helical" evidence="6">
    <location>
        <begin position="255"/>
        <end position="275"/>
    </location>
</feature>
<dbReference type="EMBL" id="JABELX010000007">
    <property type="protein sequence ID" value="NNH72248.1"/>
    <property type="molecule type" value="Genomic_DNA"/>
</dbReference>
<dbReference type="InterPro" id="IPR037185">
    <property type="entry name" value="EmrE-like"/>
</dbReference>
<feature type="transmembrane region" description="Helical" evidence="6">
    <location>
        <begin position="138"/>
        <end position="155"/>
    </location>
</feature>
<evidence type="ECO:0000313" key="9">
    <source>
        <dbReference type="Proteomes" id="UP000586827"/>
    </source>
</evidence>
<evidence type="ECO:0000256" key="2">
    <source>
        <dbReference type="ARBA" id="ARBA00007362"/>
    </source>
</evidence>
<dbReference type="Pfam" id="PF00892">
    <property type="entry name" value="EamA"/>
    <property type="match status" value="2"/>
</dbReference>
<comment type="caution">
    <text evidence="8">The sequence shown here is derived from an EMBL/GenBank/DDBJ whole genome shotgun (WGS) entry which is preliminary data.</text>
</comment>
<organism evidence="8 9">
    <name type="scientific">Nocardia uniformis</name>
    <dbReference type="NCBI Taxonomy" id="53432"/>
    <lineage>
        <taxon>Bacteria</taxon>
        <taxon>Bacillati</taxon>
        <taxon>Actinomycetota</taxon>
        <taxon>Actinomycetes</taxon>
        <taxon>Mycobacteriales</taxon>
        <taxon>Nocardiaceae</taxon>
        <taxon>Nocardia</taxon>
    </lineage>
</organism>
<dbReference type="Gene3D" id="1.10.3730.20">
    <property type="match status" value="1"/>
</dbReference>
<keyword evidence="3 6" id="KW-0812">Transmembrane</keyword>
<keyword evidence="4 6" id="KW-1133">Transmembrane helix</keyword>
<feature type="domain" description="EamA" evidence="7">
    <location>
        <begin position="164"/>
        <end position="298"/>
    </location>
</feature>
<dbReference type="AlphaFoldDB" id="A0A849C3B9"/>
<name>A0A849C3B9_9NOCA</name>
<feature type="transmembrane region" description="Helical" evidence="6">
    <location>
        <begin position="22"/>
        <end position="42"/>
    </location>
</feature>
<dbReference type="GO" id="GO:0016020">
    <property type="term" value="C:membrane"/>
    <property type="evidence" value="ECO:0007669"/>
    <property type="project" value="UniProtKB-SubCell"/>
</dbReference>
<sequence length="325" mass="32784">MPNPVLRAASRRAVLEPKQRQLGGKAAILIASVLWGTTGTVASQAPSGVHAAATGSAGLALGGLLLLVTSRGIPARTRSEWWLLAAGAVAVAGYPITFYPAIARTGVAVATVITLGSAPVFAGLAAWAIGVARPNTRWTVATIAAVTGCAVLVLGSESTGVDPLGVALAACGGLSYAVYSLIGGRLITRGRPSGAVMGAMFGGAALLVLPVVLAASPSWLLTPRGATVALYLALCTTFTAYRLFGYGLRHTAVQVATTLTLTEPAVAALLGVLILDERLSAASWCGLAVLATGLAVLTTPTLSGGRGAPARSVRVIRPSMIEKRS</sequence>
<feature type="transmembrane region" description="Helical" evidence="6">
    <location>
        <begin position="108"/>
        <end position="131"/>
    </location>
</feature>
<dbReference type="SUPFAM" id="SSF103481">
    <property type="entry name" value="Multidrug resistance efflux transporter EmrE"/>
    <property type="match status" value="2"/>
</dbReference>
<evidence type="ECO:0000259" key="7">
    <source>
        <dbReference type="Pfam" id="PF00892"/>
    </source>
</evidence>
<evidence type="ECO:0000256" key="6">
    <source>
        <dbReference type="SAM" id="Phobius"/>
    </source>
</evidence>
<comment type="subcellular location">
    <subcellularLocation>
        <location evidence="1">Membrane</location>
        <topology evidence="1">Multi-pass membrane protein</topology>
    </subcellularLocation>
</comment>
<dbReference type="Proteomes" id="UP000586827">
    <property type="component" value="Unassembled WGS sequence"/>
</dbReference>
<evidence type="ECO:0000256" key="4">
    <source>
        <dbReference type="ARBA" id="ARBA00022989"/>
    </source>
</evidence>
<keyword evidence="5 6" id="KW-0472">Membrane</keyword>
<evidence type="ECO:0000256" key="5">
    <source>
        <dbReference type="ARBA" id="ARBA00023136"/>
    </source>
</evidence>
<gene>
    <name evidence="8" type="ORF">HLB23_20695</name>
</gene>
<protein>
    <submittedName>
        <fullName evidence="8">EamA family transporter</fullName>
    </submittedName>
</protein>
<feature type="transmembrane region" description="Helical" evidence="6">
    <location>
        <begin position="228"/>
        <end position="248"/>
    </location>
</feature>
<accession>A0A849C3B9</accession>
<keyword evidence="9" id="KW-1185">Reference proteome</keyword>
<feature type="domain" description="EamA" evidence="7">
    <location>
        <begin position="26"/>
        <end position="153"/>
    </location>
</feature>
<dbReference type="InterPro" id="IPR050638">
    <property type="entry name" value="AA-Vitamin_Transporters"/>
</dbReference>
<evidence type="ECO:0000256" key="1">
    <source>
        <dbReference type="ARBA" id="ARBA00004141"/>
    </source>
</evidence>